<proteinExistence type="predicted"/>
<dbReference type="SUPFAM" id="SSF55781">
    <property type="entry name" value="GAF domain-like"/>
    <property type="match status" value="1"/>
</dbReference>
<dbReference type="InterPro" id="IPR029016">
    <property type="entry name" value="GAF-like_dom_sf"/>
</dbReference>
<evidence type="ECO:0000256" key="3">
    <source>
        <dbReference type="ARBA" id="ARBA00023163"/>
    </source>
</evidence>
<dbReference type="AlphaFoldDB" id="A0A1A6B6Q7"/>
<dbReference type="Proteomes" id="UP000093757">
    <property type="component" value="Unassembled WGS sequence"/>
</dbReference>
<dbReference type="GO" id="GO:0006355">
    <property type="term" value="P:regulation of DNA-templated transcription"/>
    <property type="evidence" value="ECO:0007669"/>
    <property type="project" value="InterPro"/>
</dbReference>
<reference evidence="6 8" key="1">
    <citation type="submission" date="2016-01" db="EMBL/GenBank/DDBJ databases">
        <title>The new phylogeny of the genus Mycobacterium.</title>
        <authorList>
            <person name="Tarcisio F."/>
            <person name="Conor M."/>
            <person name="Antonella G."/>
            <person name="Elisabetta G."/>
            <person name="Giulia F.S."/>
            <person name="Sara T."/>
            <person name="Anna F."/>
            <person name="Clotilde B."/>
            <person name="Roberto B."/>
            <person name="Veronica D.S."/>
            <person name="Fabio R."/>
            <person name="Monica P."/>
            <person name="Olivier J."/>
            <person name="Enrico T."/>
            <person name="Nicola S."/>
        </authorList>
    </citation>
    <scope>NUCLEOTIDE SEQUENCE [LARGE SCALE GENOMIC DNA]</scope>
    <source>
        <strain evidence="6 8">DSM 44160</strain>
    </source>
</reference>
<dbReference type="InterPro" id="IPR003018">
    <property type="entry name" value="GAF"/>
</dbReference>
<evidence type="ECO:0000313" key="6">
    <source>
        <dbReference type="EMBL" id="ORV74035.1"/>
    </source>
</evidence>
<evidence type="ECO:0000256" key="2">
    <source>
        <dbReference type="ARBA" id="ARBA00023125"/>
    </source>
</evidence>
<dbReference type="Proteomes" id="UP000193928">
    <property type="component" value="Unassembled WGS sequence"/>
</dbReference>
<keyword evidence="8" id="KW-1185">Reference proteome</keyword>
<evidence type="ECO:0000256" key="1">
    <source>
        <dbReference type="ARBA" id="ARBA00023015"/>
    </source>
</evidence>
<dbReference type="InterPro" id="IPR016032">
    <property type="entry name" value="Sig_transdc_resp-reg_C-effctor"/>
</dbReference>
<organism evidence="5 7">
    <name type="scientific">Mycobacterium gordonae</name>
    <dbReference type="NCBI Taxonomy" id="1778"/>
    <lineage>
        <taxon>Bacteria</taxon>
        <taxon>Bacillati</taxon>
        <taxon>Actinomycetota</taxon>
        <taxon>Actinomycetes</taxon>
        <taxon>Mycobacteriales</taxon>
        <taxon>Mycobacteriaceae</taxon>
        <taxon>Mycobacterium</taxon>
    </lineage>
</organism>
<dbReference type="Gene3D" id="3.30.450.40">
    <property type="match status" value="1"/>
</dbReference>
<dbReference type="InterPro" id="IPR000792">
    <property type="entry name" value="Tscrpt_reg_LuxR_C"/>
</dbReference>
<dbReference type="PANTHER" id="PTHR44688">
    <property type="entry name" value="DNA-BINDING TRANSCRIPTIONAL ACTIVATOR DEVR_DOSR"/>
    <property type="match status" value="1"/>
</dbReference>
<name>A0A1A6B6Q7_MYCGO</name>
<evidence type="ECO:0000313" key="8">
    <source>
        <dbReference type="Proteomes" id="UP000193928"/>
    </source>
</evidence>
<dbReference type="Gene3D" id="1.10.10.10">
    <property type="entry name" value="Winged helix-like DNA-binding domain superfamily/Winged helix DNA-binding domain"/>
    <property type="match status" value="1"/>
</dbReference>
<protein>
    <recommendedName>
        <fullName evidence="4">HTH luxR-type domain-containing protein</fullName>
    </recommendedName>
</protein>
<keyword evidence="1" id="KW-0805">Transcription regulation</keyword>
<dbReference type="EMBL" id="MAEM01000561">
    <property type="protein sequence ID" value="OBR97928.1"/>
    <property type="molecule type" value="Genomic_DNA"/>
</dbReference>
<dbReference type="SMART" id="SM00065">
    <property type="entry name" value="GAF"/>
    <property type="match status" value="1"/>
</dbReference>
<dbReference type="SMART" id="SM00421">
    <property type="entry name" value="HTH_LUXR"/>
    <property type="match status" value="1"/>
</dbReference>
<evidence type="ECO:0000259" key="4">
    <source>
        <dbReference type="PROSITE" id="PS50043"/>
    </source>
</evidence>
<accession>A0A1A6B6Q7</accession>
<dbReference type="RefSeq" id="WP_065137583.1">
    <property type="nucleotide sequence ID" value="NZ_JACKSU010000029.1"/>
</dbReference>
<evidence type="ECO:0000313" key="7">
    <source>
        <dbReference type="Proteomes" id="UP000093757"/>
    </source>
</evidence>
<feature type="domain" description="HTH luxR-type" evidence="4">
    <location>
        <begin position="354"/>
        <end position="423"/>
    </location>
</feature>
<dbReference type="OrthoDB" id="161302at2"/>
<reference evidence="5 7" key="2">
    <citation type="submission" date="2016-06" db="EMBL/GenBank/DDBJ databases">
        <authorList>
            <person name="Kjaerup R.B."/>
            <person name="Dalgaard T.S."/>
            <person name="Juul-Madsen H.R."/>
        </authorList>
    </citation>
    <scope>NUCLEOTIDE SEQUENCE [LARGE SCALE GENOMIC DNA]</scope>
    <source>
        <strain evidence="5 7">1245752.6</strain>
    </source>
</reference>
<dbReference type="PROSITE" id="PS00622">
    <property type="entry name" value="HTH_LUXR_1"/>
    <property type="match status" value="1"/>
</dbReference>
<evidence type="ECO:0000313" key="5">
    <source>
        <dbReference type="EMBL" id="OBR97928.1"/>
    </source>
</evidence>
<dbReference type="InterPro" id="IPR036388">
    <property type="entry name" value="WH-like_DNA-bd_sf"/>
</dbReference>
<dbReference type="CDD" id="cd06170">
    <property type="entry name" value="LuxR_C_like"/>
    <property type="match status" value="1"/>
</dbReference>
<dbReference type="Pfam" id="PF00196">
    <property type="entry name" value="GerE"/>
    <property type="match status" value="1"/>
</dbReference>
<comment type="caution">
    <text evidence="5">The sequence shown here is derived from an EMBL/GenBank/DDBJ whole genome shotgun (WGS) entry which is preliminary data.</text>
</comment>
<dbReference type="EMBL" id="LQOY01000197">
    <property type="protein sequence ID" value="ORV74035.1"/>
    <property type="molecule type" value="Genomic_DNA"/>
</dbReference>
<dbReference type="PRINTS" id="PR00038">
    <property type="entry name" value="HTHLUXR"/>
</dbReference>
<sequence length="437" mass="47530">MTTATIDLAAALDGPTSSADDSPPVRPIRVPDGDVWTQIGEPLRDSALRDRVVAALHRFGDLVPGAGSVDAAANIDRNFGRIQAALTRAYDQLAKLGCEPALPVITPAAMRLIELMTEIGALQVEVAQAQVQQKNDRYAAVRNALSRLHGIDSIEQMLERAPTELCRCGFDRAIISRVEESTWWVEGVHVKSDPEWASDIARVGRDHPVHIDHLLIESEIMRRRAPVLVGDAQHDPRTNAAIGQASLSRSYVAAPIMPDGRIIGLLHADCYNSRRHVDEDDLAVLWMFAVGFGFAYHRTMLSERLRAARNEIQRLARGIASAADDLCTVEAMLGRPQAASDAACPPVAASLAADTSIEILLSRREIEVVSLMAQGMSNGAIATHLVISEGTVKTHVKHILRKLKASNRAEAVFRYMRMAAVHGATPAAQRRTPGRGY</sequence>
<dbReference type="SUPFAM" id="SSF46894">
    <property type="entry name" value="C-terminal effector domain of the bipartite response regulators"/>
    <property type="match status" value="1"/>
</dbReference>
<dbReference type="PROSITE" id="PS50043">
    <property type="entry name" value="HTH_LUXR_2"/>
    <property type="match status" value="1"/>
</dbReference>
<keyword evidence="3" id="KW-0804">Transcription</keyword>
<gene>
    <name evidence="5" type="ORF">A9W98_04860</name>
    <name evidence="6" type="ORF">AWC08_01320</name>
</gene>
<dbReference type="GO" id="GO:0003677">
    <property type="term" value="F:DNA binding"/>
    <property type="evidence" value="ECO:0007669"/>
    <property type="project" value="UniProtKB-KW"/>
</dbReference>
<dbReference type="PANTHER" id="PTHR44688:SF25">
    <property type="entry name" value="HTH LUXR-TYPE DOMAIN-CONTAINING PROTEIN"/>
    <property type="match status" value="1"/>
</dbReference>
<keyword evidence="2" id="KW-0238">DNA-binding</keyword>
<dbReference type="Pfam" id="PF13185">
    <property type="entry name" value="GAF_2"/>
    <property type="match status" value="1"/>
</dbReference>